<keyword evidence="1" id="KW-0614">Plasmid</keyword>
<dbReference type="EMBL" id="CP002842">
    <property type="protein sequence ID" value="AEH39469.1"/>
    <property type="molecule type" value="Genomic_DNA"/>
</dbReference>
<name>F8DEN2_HALXS</name>
<gene>
    <name evidence="1" type="ordered locus">Halxa_0229</name>
</gene>
<evidence type="ECO:0000313" key="2">
    <source>
        <dbReference type="Proteomes" id="UP000006794"/>
    </source>
</evidence>
<dbReference type="RefSeq" id="WP_013876007.1">
    <property type="nucleotide sequence ID" value="NC_015659.1"/>
</dbReference>
<accession>F8DEN2</accession>
<proteinExistence type="predicted"/>
<reference evidence="2" key="1">
    <citation type="journal article" date="2012" name="Stand. Genomic Sci.">
        <title>Complete genome sequence of Halopiger xanaduensis type strain (SH-6(T)).</title>
        <authorList>
            <person name="Anderson I."/>
            <person name="Tindall B.J."/>
            <person name="Rohde M."/>
            <person name="Lucas S."/>
            <person name="Han J."/>
            <person name="Lapidus A."/>
            <person name="Cheng J.F."/>
            <person name="Goodwin L."/>
            <person name="Pitluck S."/>
            <person name="Peters L."/>
            <person name="Pati A."/>
            <person name="Mikhailova N."/>
            <person name="Pagani I."/>
            <person name="Teshima H."/>
            <person name="Han C."/>
            <person name="Tapia R."/>
            <person name="Land M."/>
            <person name="Woyke T."/>
            <person name="Klenk H.P."/>
            <person name="Kyrpides N."/>
            <person name="Ivanova N."/>
        </authorList>
    </citation>
    <scope>NUCLEOTIDE SEQUENCE [LARGE SCALE GENOMIC DNA]</scope>
    <source>
        <strain evidence="2">DSM 18323 / JCM 14033 / SH-6</strain>
        <plasmid evidence="2">Plasmid pHALXA03</plasmid>
    </source>
</reference>
<protein>
    <submittedName>
        <fullName evidence="1">Uncharacterized protein</fullName>
    </submittedName>
</protein>
<organism evidence="1 2">
    <name type="scientific">Halopiger xanaduensis (strain DSM 18323 / JCM 14033 / SH-6)</name>
    <dbReference type="NCBI Taxonomy" id="797210"/>
    <lineage>
        <taxon>Archaea</taxon>
        <taxon>Methanobacteriati</taxon>
        <taxon>Methanobacteriota</taxon>
        <taxon>Stenosarchaea group</taxon>
        <taxon>Halobacteria</taxon>
        <taxon>Halobacteriales</taxon>
        <taxon>Natrialbaceae</taxon>
        <taxon>Halopiger</taxon>
    </lineage>
</organism>
<geneLocation type="plasmid" evidence="1 2">
    <name>pHALXA03</name>
</geneLocation>
<sequence length="164" mass="18904">MSTPIIDTRTPREEWPDRYRRVVEYFEATEDVDSFESGGRYPDDAEPYVLHTKHRAPMHEDDDRDRPWNILLNPWSSPSSRTAWITDGQPLRHEETAVGAPEDGIVANDRDLEEVHSHRLVVCVALTKVASMHSRGETWIHGDERIEAQFDRVLDALEDGGRDE</sequence>
<dbReference type="HOGENOM" id="CLU_1615287_0_0_2"/>
<evidence type="ECO:0000313" key="1">
    <source>
        <dbReference type="EMBL" id="AEH39469.1"/>
    </source>
</evidence>
<dbReference type="KEGG" id="hxa:Halxa_0229"/>
<dbReference type="AlphaFoldDB" id="F8DEN2"/>
<dbReference type="Proteomes" id="UP000006794">
    <property type="component" value="Plasmid pHALXA03"/>
</dbReference>
<keyword evidence="2" id="KW-1185">Reference proteome</keyword>
<dbReference type="GeneID" id="10795583"/>